<sequence length="134" mass="14477">MYCTQADLESRFGADELADLTLGDTAKIVQAIEDATALINGYIAGRCQLPLPTVPAVLVSLCADIARYRLYDEVLDAEHQAARRYQSAIKYLENVGTGRLSLGVPEHQAPSSNNTAEFTSAGSVFARDKSHGFL</sequence>
<dbReference type="OrthoDB" id="9812088at2"/>
<dbReference type="RefSeq" id="WP_000271676.1">
    <property type="nucleotide sequence ID" value="NZ_CAWMSS010000002.1"/>
</dbReference>
<accession>A0A2J9VKL0</accession>
<dbReference type="Proteomes" id="UP000053748">
    <property type="component" value="Unassembled WGS sequence"/>
</dbReference>
<keyword evidence="2" id="KW-1185">Reference proteome</keyword>
<protein>
    <submittedName>
        <fullName evidence="1">DUF1320 domain-containing protein</fullName>
    </submittedName>
</protein>
<organism evidence="1 2">
    <name type="scientific">Vibrio mimicus</name>
    <dbReference type="NCBI Taxonomy" id="674"/>
    <lineage>
        <taxon>Bacteria</taxon>
        <taxon>Pseudomonadati</taxon>
        <taxon>Pseudomonadota</taxon>
        <taxon>Gammaproteobacteria</taxon>
        <taxon>Vibrionales</taxon>
        <taxon>Vibrionaceae</taxon>
        <taxon>Vibrio</taxon>
    </lineage>
</organism>
<evidence type="ECO:0000313" key="1">
    <source>
        <dbReference type="EMBL" id="PNM64310.1"/>
    </source>
</evidence>
<dbReference type="Pfam" id="PF07030">
    <property type="entry name" value="Phage_Mu_Gp36"/>
    <property type="match status" value="1"/>
</dbReference>
<dbReference type="EMBL" id="LOSJ02000001">
    <property type="protein sequence ID" value="PNM64310.1"/>
    <property type="molecule type" value="Genomic_DNA"/>
</dbReference>
<gene>
    <name evidence="1" type="ORF">AL544_005200</name>
</gene>
<reference evidence="1" key="1">
    <citation type="submission" date="2017-12" db="EMBL/GenBank/DDBJ databases">
        <title>FDA dAtabase for Regulatory Grade micrObial Sequences (FDA-ARGOS): Supporting development and validation of Infectious Disease Dx tests.</title>
        <authorList>
            <person name="Hoffmann M."/>
            <person name="Allard M."/>
            <person name="Evans P."/>
            <person name="Brown E."/>
            <person name="Tallon L.J."/>
            <person name="Sadzewicz L."/>
            <person name="Sengamalay N."/>
            <person name="Ott S."/>
            <person name="Godinez A."/>
            <person name="Nagaraj S."/>
            <person name="Vavikolanu K."/>
            <person name="Aluvathingal J."/>
            <person name="Nadendla S."/>
            <person name="Hobson J."/>
            <person name="Sichtig H."/>
        </authorList>
    </citation>
    <scope>NUCLEOTIDE SEQUENCE [LARGE SCALE GENOMIC DNA]</scope>
    <source>
        <strain evidence="1">FDAARGOS_113</strain>
    </source>
</reference>
<dbReference type="AlphaFoldDB" id="A0A2J9VKL0"/>
<proteinExistence type="predicted"/>
<comment type="caution">
    <text evidence="1">The sequence shown here is derived from an EMBL/GenBank/DDBJ whole genome shotgun (WGS) entry which is preliminary data.</text>
</comment>
<dbReference type="InterPro" id="IPR009752">
    <property type="entry name" value="Phage_Mu_GpJ"/>
</dbReference>
<name>A0A2J9VKL0_VIBMI</name>
<evidence type="ECO:0000313" key="2">
    <source>
        <dbReference type="Proteomes" id="UP000053748"/>
    </source>
</evidence>